<dbReference type="GO" id="GO:0141152">
    <property type="term" value="F:glycerol-3-phosphate dehydrogenase (NAD+) activity"/>
    <property type="evidence" value="ECO:0007669"/>
    <property type="project" value="UniProtKB-EC"/>
</dbReference>
<keyword evidence="4" id="KW-0520">NAD</keyword>
<evidence type="ECO:0000313" key="9">
    <source>
        <dbReference type="Proteomes" id="UP000261620"/>
    </source>
</evidence>
<dbReference type="Gene3D" id="3.40.50.720">
    <property type="entry name" value="NAD(P)-binding Rossmann-like Domain"/>
    <property type="match status" value="1"/>
</dbReference>
<dbReference type="PANTHER" id="PTHR11728:SF46">
    <property type="entry name" value="GLYCEROL-3-PHOSPHATE DEHYDROGENASE [NAD(+)]"/>
    <property type="match status" value="1"/>
</dbReference>
<reference evidence="8" key="2">
    <citation type="submission" date="2025-09" db="UniProtKB">
        <authorList>
            <consortium name="Ensembl"/>
        </authorList>
    </citation>
    <scope>IDENTIFICATION</scope>
</reference>
<comment type="similarity">
    <text evidence="1">Belongs to the NAD-dependent glycerol-3-phosphate dehydrogenase family.</text>
</comment>
<dbReference type="Pfam" id="PF07479">
    <property type="entry name" value="NAD_Gly3P_dh_C"/>
    <property type="match status" value="1"/>
</dbReference>
<dbReference type="GO" id="GO:0005975">
    <property type="term" value="P:carbohydrate metabolic process"/>
    <property type="evidence" value="ECO:0007669"/>
    <property type="project" value="InterPro"/>
</dbReference>
<evidence type="ECO:0000259" key="6">
    <source>
        <dbReference type="Pfam" id="PF01210"/>
    </source>
</evidence>
<feature type="domain" description="Glycerol-3-phosphate dehydrogenase NAD-dependent N-terminal" evidence="6">
    <location>
        <begin position="72"/>
        <end position="125"/>
    </location>
</feature>
<dbReference type="SUPFAM" id="SSF51735">
    <property type="entry name" value="NAD(P)-binding Rossmann-fold domains"/>
    <property type="match status" value="1"/>
</dbReference>
<dbReference type="PANTHER" id="PTHR11728">
    <property type="entry name" value="GLYCEROL-3-PHOSPHATE DEHYDROGENASE"/>
    <property type="match status" value="1"/>
</dbReference>
<name>A0A3Q3VVU3_MOLML</name>
<evidence type="ECO:0000256" key="5">
    <source>
        <dbReference type="ARBA" id="ARBA00048683"/>
    </source>
</evidence>
<dbReference type="Pfam" id="PF01210">
    <property type="entry name" value="NAD_Gly3P_dh_N"/>
    <property type="match status" value="1"/>
</dbReference>
<dbReference type="FunFam" id="1.10.1040.10:FF:000004">
    <property type="entry name" value="Glycerol-3-phosphate dehydrogenase [NAD(+)]"/>
    <property type="match status" value="1"/>
</dbReference>
<dbReference type="EC" id="1.1.1.8" evidence="2"/>
<evidence type="ECO:0000313" key="8">
    <source>
        <dbReference type="Ensembl" id="ENSMMOP00000003032.1"/>
    </source>
</evidence>
<dbReference type="STRING" id="94237.ENSMMOP00000003032"/>
<protein>
    <recommendedName>
        <fullName evidence="2">glycerol-3-phosphate dehydrogenase (NAD(+))</fullName>
        <ecNumber evidence="2">1.1.1.8</ecNumber>
    </recommendedName>
</protein>
<dbReference type="AlphaFoldDB" id="A0A3Q3VVU3"/>
<accession>A0A3Q3VVU3</accession>
<evidence type="ECO:0000256" key="1">
    <source>
        <dbReference type="ARBA" id="ARBA00011009"/>
    </source>
</evidence>
<dbReference type="InterPro" id="IPR008927">
    <property type="entry name" value="6-PGluconate_DH-like_C_sf"/>
</dbReference>
<dbReference type="InterPro" id="IPR036291">
    <property type="entry name" value="NAD(P)-bd_dom_sf"/>
</dbReference>
<comment type="catalytic activity">
    <reaction evidence="5">
        <text>sn-glycerol 3-phosphate + NAD(+) = dihydroxyacetone phosphate + NADH + H(+)</text>
        <dbReference type="Rhea" id="RHEA:11092"/>
        <dbReference type="ChEBI" id="CHEBI:15378"/>
        <dbReference type="ChEBI" id="CHEBI:57540"/>
        <dbReference type="ChEBI" id="CHEBI:57597"/>
        <dbReference type="ChEBI" id="CHEBI:57642"/>
        <dbReference type="ChEBI" id="CHEBI:57945"/>
        <dbReference type="EC" id="1.1.1.8"/>
    </reaction>
</comment>
<organism evidence="8 9">
    <name type="scientific">Mola mola</name>
    <name type="common">Ocean sunfish</name>
    <name type="synonym">Tetraodon mola</name>
    <dbReference type="NCBI Taxonomy" id="94237"/>
    <lineage>
        <taxon>Eukaryota</taxon>
        <taxon>Metazoa</taxon>
        <taxon>Chordata</taxon>
        <taxon>Craniata</taxon>
        <taxon>Vertebrata</taxon>
        <taxon>Euteleostomi</taxon>
        <taxon>Actinopterygii</taxon>
        <taxon>Neopterygii</taxon>
        <taxon>Teleostei</taxon>
        <taxon>Neoteleostei</taxon>
        <taxon>Acanthomorphata</taxon>
        <taxon>Eupercaria</taxon>
        <taxon>Tetraodontiformes</taxon>
        <taxon>Molidae</taxon>
        <taxon>Mola</taxon>
    </lineage>
</organism>
<dbReference type="Ensembl" id="ENSMMOT00000003078.1">
    <property type="protein sequence ID" value="ENSMMOP00000003032.1"/>
    <property type="gene ID" value="ENSMMOG00000002181.1"/>
</dbReference>
<keyword evidence="3" id="KW-0560">Oxidoreductase</keyword>
<keyword evidence="9" id="KW-1185">Reference proteome</keyword>
<reference evidence="8" key="1">
    <citation type="submission" date="2025-08" db="UniProtKB">
        <authorList>
            <consortium name="Ensembl"/>
        </authorList>
    </citation>
    <scope>IDENTIFICATION</scope>
</reference>
<sequence>MKRQTHKFQSLLNKAYKKETRPTRLGAKHNEATSTDVQDKWMKNLISQVPHEAGCQMCWQKTNKLTSSEAEQIQLKVSVAAADITEAVKGAAVLAFVIPHQFISGLCDQMRAHVTEGAISISLIKVRSRPRSSSQMEQKNEASGSIFKELLQTNYFCITVVQECDTGNIACQNIVAVGAGFCDNTKAAVIRLGLMEMIVFAKFFCQGEVSSCTFLESCGVADLVTSCYGGRNRKVAQAFVKMSKSIAELEAEMLNVQKLQGPQTSAEQSLQIHLEFIFCSIMHHVLRSSGCLHRLLLPSAHLYPLYWYRCAFDAIIS</sequence>
<evidence type="ECO:0000259" key="7">
    <source>
        <dbReference type="Pfam" id="PF07479"/>
    </source>
</evidence>
<dbReference type="GO" id="GO:0051287">
    <property type="term" value="F:NAD binding"/>
    <property type="evidence" value="ECO:0007669"/>
    <property type="project" value="InterPro"/>
</dbReference>
<dbReference type="GO" id="GO:0005829">
    <property type="term" value="C:cytosol"/>
    <property type="evidence" value="ECO:0007669"/>
    <property type="project" value="TreeGrafter"/>
</dbReference>
<evidence type="ECO:0000256" key="4">
    <source>
        <dbReference type="ARBA" id="ARBA00023027"/>
    </source>
</evidence>
<dbReference type="InterPro" id="IPR011128">
    <property type="entry name" value="G3P_DH_NAD-dep_N"/>
</dbReference>
<dbReference type="SUPFAM" id="SSF48179">
    <property type="entry name" value="6-phosphogluconate dehydrogenase C-terminal domain-like"/>
    <property type="match status" value="1"/>
</dbReference>
<evidence type="ECO:0000256" key="3">
    <source>
        <dbReference type="ARBA" id="ARBA00023002"/>
    </source>
</evidence>
<dbReference type="Proteomes" id="UP000261620">
    <property type="component" value="Unplaced"/>
</dbReference>
<feature type="domain" description="Glycerol-3-phosphate dehydrogenase NAD-dependent C-terminal" evidence="7">
    <location>
        <begin position="170"/>
        <end position="269"/>
    </location>
</feature>
<dbReference type="Gene3D" id="1.10.1040.10">
    <property type="entry name" value="N-(1-d-carboxylethyl)-l-norvaline Dehydrogenase, domain 2"/>
    <property type="match status" value="1"/>
</dbReference>
<dbReference type="GO" id="GO:0046168">
    <property type="term" value="P:glycerol-3-phosphate catabolic process"/>
    <property type="evidence" value="ECO:0007669"/>
    <property type="project" value="InterPro"/>
</dbReference>
<dbReference type="InterPro" id="IPR013328">
    <property type="entry name" value="6PGD_dom2"/>
</dbReference>
<evidence type="ECO:0000256" key="2">
    <source>
        <dbReference type="ARBA" id="ARBA00013218"/>
    </source>
</evidence>
<dbReference type="InterPro" id="IPR006109">
    <property type="entry name" value="G3P_DH_NAD-dep_C"/>
</dbReference>
<proteinExistence type="inferred from homology"/>